<proteinExistence type="predicted"/>
<dbReference type="KEGG" id="caul:KCG34_04055"/>
<organism evidence="1 2">
    <name type="scientific">Phenylobacterium montanum</name>
    <dbReference type="NCBI Taxonomy" id="2823693"/>
    <lineage>
        <taxon>Bacteria</taxon>
        <taxon>Pseudomonadati</taxon>
        <taxon>Pseudomonadota</taxon>
        <taxon>Alphaproteobacteria</taxon>
        <taxon>Caulobacterales</taxon>
        <taxon>Caulobacteraceae</taxon>
        <taxon>Phenylobacterium</taxon>
    </lineage>
</organism>
<dbReference type="RefSeq" id="WP_211939119.1">
    <property type="nucleotide sequence ID" value="NZ_CP073078.1"/>
</dbReference>
<dbReference type="AlphaFoldDB" id="A0A975IVZ6"/>
<dbReference type="Proteomes" id="UP000676409">
    <property type="component" value="Chromosome"/>
</dbReference>
<accession>A0A975IVZ6</accession>
<evidence type="ECO:0000313" key="2">
    <source>
        <dbReference type="Proteomes" id="UP000676409"/>
    </source>
</evidence>
<protein>
    <submittedName>
        <fullName evidence="1">Uncharacterized protein</fullName>
    </submittedName>
</protein>
<sequence length="55" mass="5930">MNFMTISEGSVLAEKGYGLSSSDVGQLTMPPASPRPCAAWRAERLQADGETTEHF</sequence>
<keyword evidence="2" id="KW-1185">Reference proteome</keyword>
<reference evidence="1" key="1">
    <citation type="submission" date="2021-04" db="EMBL/GenBank/DDBJ databases">
        <title>The complete genome sequence of Caulobacter sp. S6.</title>
        <authorList>
            <person name="Tang Y."/>
            <person name="Ouyang W."/>
            <person name="Liu Q."/>
            <person name="Huang B."/>
            <person name="Guo Z."/>
            <person name="Lei P."/>
        </authorList>
    </citation>
    <scope>NUCLEOTIDE SEQUENCE</scope>
    <source>
        <strain evidence="1">S6</strain>
    </source>
</reference>
<dbReference type="EMBL" id="CP073078">
    <property type="protein sequence ID" value="QUD89069.1"/>
    <property type="molecule type" value="Genomic_DNA"/>
</dbReference>
<gene>
    <name evidence="1" type="ORF">KCG34_04055</name>
</gene>
<evidence type="ECO:0000313" key="1">
    <source>
        <dbReference type="EMBL" id="QUD89069.1"/>
    </source>
</evidence>
<name>A0A975IVZ6_9CAUL</name>